<dbReference type="PROSITE" id="PS50191">
    <property type="entry name" value="CRAL_TRIO"/>
    <property type="match status" value="1"/>
</dbReference>
<dbReference type="SUPFAM" id="SSF52087">
    <property type="entry name" value="CRAL/TRIO domain"/>
    <property type="match status" value="1"/>
</dbReference>
<dbReference type="VEuPathDB" id="VectorBase:RPRC005257"/>
<dbReference type="STRING" id="13249.T1HMI3"/>
<dbReference type="PANTHER" id="PTHR10174:SF224">
    <property type="entry name" value="RETINOL-BINDING PROTEIN PINTA"/>
    <property type="match status" value="1"/>
</dbReference>
<dbReference type="AlphaFoldDB" id="T1HMI3"/>
<dbReference type="InterPro" id="IPR036273">
    <property type="entry name" value="CRAL/TRIO_N_dom_sf"/>
</dbReference>
<protein>
    <submittedName>
        <fullName evidence="1">CRAL-TRIO domain-containing protein</fullName>
    </submittedName>
</protein>
<reference evidence="1" key="1">
    <citation type="submission" date="2015-05" db="UniProtKB">
        <authorList>
            <consortium name="EnsemblMetazoa"/>
        </authorList>
    </citation>
    <scope>IDENTIFICATION</scope>
</reference>
<organism evidence="1 2">
    <name type="scientific">Rhodnius prolixus</name>
    <name type="common">Triatomid bug</name>
    <dbReference type="NCBI Taxonomy" id="13249"/>
    <lineage>
        <taxon>Eukaryota</taxon>
        <taxon>Metazoa</taxon>
        <taxon>Ecdysozoa</taxon>
        <taxon>Arthropoda</taxon>
        <taxon>Hexapoda</taxon>
        <taxon>Insecta</taxon>
        <taxon>Pterygota</taxon>
        <taxon>Neoptera</taxon>
        <taxon>Paraneoptera</taxon>
        <taxon>Hemiptera</taxon>
        <taxon>Heteroptera</taxon>
        <taxon>Panheteroptera</taxon>
        <taxon>Cimicomorpha</taxon>
        <taxon>Reduviidae</taxon>
        <taxon>Triatominae</taxon>
        <taxon>Rhodnius</taxon>
    </lineage>
</organism>
<sequence length="307" mass="35926">MNKNPKPVRTATNEKWWKITKEEEYKNNKKLKPIDVSFIKEWIRKQPHLPQLNDNQIIMFLRACDYSLERTKETIDLNYTTRTKLPDFFSERDLERKAIKIGMEYLHIAVSPKREDDSIVISAGIKPLEISKLFTEEYLKLALMIHDMTHLEYGSAEGYIYILDFKNVTFTLVLHLPLPVIVNALKFWQYCATYKIKGIHIINGGTVFEKALPIFQPFLKSEIVAMIKVHSNYESLRDAVSPKTLPSDYGGSCASVEELTREAYKNTALYKEWFFEEEKQRVEERKRLSNAPKDYGIQGSFRKLELD</sequence>
<dbReference type="HOGENOM" id="CLU_046597_3_0_1"/>
<dbReference type="PANTHER" id="PTHR10174">
    <property type="entry name" value="ALPHA-TOCOPHEROL TRANSFER PROTEIN-RELATED"/>
    <property type="match status" value="1"/>
</dbReference>
<dbReference type="Gene3D" id="3.40.525.10">
    <property type="entry name" value="CRAL-TRIO lipid binding domain"/>
    <property type="match status" value="1"/>
</dbReference>
<dbReference type="GO" id="GO:1902936">
    <property type="term" value="F:phosphatidylinositol bisphosphate binding"/>
    <property type="evidence" value="ECO:0007669"/>
    <property type="project" value="TreeGrafter"/>
</dbReference>
<dbReference type="InParanoid" id="T1HMI3"/>
<proteinExistence type="predicted"/>
<dbReference type="SUPFAM" id="SSF46938">
    <property type="entry name" value="CRAL/TRIO N-terminal domain"/>
    <property type="match status" value="1"/>
</dbReference>
<accession>T1HMI3</accession>
<evidence type="ECO:0000313" key="1">
    <source>
        <dbReference type="EnsemblMetazoa" id="RPRC005257-PA"/>
    </source>
</evidence>
<dbReference type="OMA" id="KLYCMVF"/>
<dbReference type="eggNOG" id="KOG1471">
    <property type="taxonomic scope" value="Eukaryota"/>
</dbReference>
<dbReference type="Pfam" id="PF00650">
    <property type="entry name" value="CRAL_TRIO"/>
    <property type="match status" value="1"/>
</dbReference>
<dbReference type="EMBL" id="ACPB03015269">
    <property type="status" value="NOT_ANNOTATED_CDS"/>
    <property type="molecule type" value="Genomic_DNA"/>
</dbReference>
<dbReference type="GO" id="GO:0016020">
    <property type="term" value="C:membrane"/>
    <property type="evidence" value="ECO:0007669"/>
    <property type="project" value="TreeGrafter"/>
</dbReference>
<evidence type="ECO:0000313" key="2">
    <source>
        <dbReference type="Proteomes" id="UP000015103"/>
    </source>
</evidence>
<keyword evidence="2" id="KW-1185">Reference proteome</keyword>
<name>T1HMI3_RHOPR</name>
<dbReference type="CDD" id="cd00170">
    <property type="entry name" value="SEC14"/>
    <property type="match status" value="1"/>
</dbReference>
<dbReference type="Proteomes" id="UP000015103">
    <property type="component" value="Unassembled WGS sequence"/>
</dbReference>
<dbReference type="EnsemblMetazoa" id="RPRC005257-RA">
    <property type="protein sequence ID" value="RPRC005257-PA"/>
    <property type="gene ID" value="RPRC005257"/>
</dbReference>
<dbReference type="InterPro" id="IPR001251">
    <property type="entry name" value="CRAL-TRIO_dom"/>
</dbReference>
<dbReference type="InterPro" id="IPR036865">
    <property type="entry name" value="CRAL-TRIO_dom_sf"/>
</dbReference>